<dbReference type="PANTHER" id="PTHR47326:SF1">
    <property type="entry name" value="HTH PSQ-TYPE DOMAIN-CONTAINING PROTEIN"/>
    <property type="match status" value="1"/>
</dbReference>
<dbReference type="Proteomes" id="UP000499080">
    <property type="component" value="Unassembled WGS sequence"/>
</dbReference>
<accession>A0A4Y2FFE8</accession>
<proteinExistence type="predicted"/>
<dbReference type="PANTHER" id="PTHR47326">
    <property type="entry name" value="TRANSPOSABLE ELEMENT TC3 TRANSPOSASE-LIKE PROTEIN"/>
    <property type="match status" value="1"/>
</dbReference>
<dbReference type="OrthoDB" id="10006939at2759"/>
<sequence>MPHYCYGSGLQHSETYQYTNSYPGALYWRPYSPDLNSCDSFLWDHMKDLVYKKKPTDLISIKRSITYSFGSIKKNPLELVIDNFVTTLRYCITSDGYHFENILH</sequence>
<dbReference type="GO" id="GO:0003676">
    <property type="term" value="F:nucleic acid binding"/>
    <property type="evidence" value="ECO:0007669"/>
    <property type="project" value="InterPro"/>
</dbReference>
<evidence type="ECO:0008006" key="3">
    <source>
        <dbReference type="Google" id="ProtNLM"/>
    </source>
</evidence>
<dbReference type="EMBL" id="BGPR01000863">
    <property type="protein sequence ID" value="GBM38254.1"/>
    <property type="molecule type" value="Genomic_DNA"/>
</dbReference>
<dbReference type="InterPro" id="IPR036397">
    <property type="entry name" value="RNaseH_sf"/>
</dbReference>
<evidence type="ECO:0000313" key="1">
    <source>
        <dbReference type="EMBL" id="GBM38254.1"/>
    </source>
</evidence>
<keyword evidence="2" id="KW-1185">Reference proteome</keyword>
<gene>
    <name evidence="1" type="ORF">AVEN_47347_1</name>
</gene>
<reference evidence="1 2" key="1">
    <citation type="journal article" date="2019" name="Sci. Rep.">
        <title>Orb-weaving spider Araneus ventricosus genome elucidates the spidroin gene catalogue.</title>
        <authorList>
            <person name="Kono N."/>
            <person name="Nakamura H."/>
            <person name="Ohtoshi R."/>
            <person name="Moran D.A.P."/>
            <person name="Shinohara A."/>
            <person name="Yoshida Y."/>
            <person name="Fujiwara M."/>
            <person name="Mori M."/>
            <person name="Tomita M."/>
            <person name="Arakawa K."/>
        </authorList>
    </citation>
    <scope>NUCLEOTIDE SEQUENCE [LARGE SCALE GENOMIC DNA]</scope>
</reference>
<comment type="caution">
    <text evidence="1">The sequence shown here is derived from an EMBL/GenBank/DDBJ whole genome shotgun (WGS) entry which is preliminary data.</text>
</comment>
<protein>
    <recommendedName>
        <fullName evidence="3">Tc1-like transposase DDE domain-containing protein</fullName>
    </recommendedName>
</protein>
<organism evidence="1 2">
    <name type="scientific">Araneus ventricosus</name>
    <name type="common">Orbweaver spider</name>
    <name type="synonym">Epeira ventricosa</name>
    <dbReference type="NCBI Taxonomy" id="182803"/>
    <lineage>
        <taxon>Eukaryota</taxon>
        <taxon>Metazoa</taxon>
        <taxon>Ecdysozoa</taxon>
        <taxon>Arthropoda</taxon>
        <taxon>Chelicerata</taxon>
        <taxon>Arachnida</taxon>
        <taxon>Araneae</taxon>
        <taxon>Araneomorphae</taxon>
        <taxon>Entelegynae</taxon>
        <taxon>Araneoidea</taxon>
        <taxon>Araneidae</taxon>
        <taxon>Araneus</taxon>
    </lineage>
</organism>
<dbReference type="Gene3D" id="3.30.420.10">
    <property type="entry name" value="Ribonuclease H-like superfamily/Ribonuclease H"/>
    <property type="match status" value="1"/>
</dbReference>
<dbReference type="AlphaFoldDB" id="A0A4Y2FFE8"/>
<name>A0A4Y2FFE8_ARAVE</name>
<evidence type="ECO:0000313" key="2">
    <source>
        <dbReference type="Proteomes" id="UP000499080"/>
    </source>
</evidence>